<evidence type="ECO:0000256" key="1">
    <source>
        <dbReference type="ARBA" id="ARBA00008779"/>
    </source>
</evidence>
<dbReference type="CDD" id="cd16031">
    <property type="entry name" value="G6S_like"/>
    <property type="match status" value="1"/>
</dbReference>
<dbReference type="Pfam" id="PF00884">
    <property type="entry name" value="Sulfatase"/>
    <property type="match status" value="1"/>
</dbReference>
<comment type="similarity">
    <text evidence="1">Belongs to the sulfatase family.</text>
</comment>
<dbReference type="AlphaFoldDB" id="A0A382DD87"/>
<evidence type="ECO:0000256" key="3">
    <source>
        <dbReference type="ARBA" id="ARBA00022801"/>
    </source>
</evidence>
<accession>A0A382DD87</accession>
<dbReference type="GO" id="GO:0016787">
    <property type="term" value="F:hydrolase activity"/>
    <property type="evidence" value="ECO:0007669"/>
    <property type="project" value="UniProtKB-KW"/>
</dbReference>
<dbReference type="PROSITE" id="PS00523">
    <property type="entry name" value="SULFATASE_1"/>
    <property type="match status" value="1"/>
</dbReference>
<dbReference type="PANTHER" id="PTHR43108">
    <property type="entry name" value="N-ACETYLGLUCOSAMINE-6-SULFATASE FAMILY MEMBER"/>
    <property type="match status" value="1"/>
</dbReference>
<organism evidence="6">
    <name type="scientific">marine metagenome</name>
    <dbReference type="NCBI Taxonomy" id="408172"/>
    <lineage>
        <taxon>unclassified sequences</taxon>
        <taxon>metagenomes</taxon>
        <taxon>ecological metagenomes</taxon>
    </lineage>
</organism>
<protein>
    <recommendedName>
        <fullName evidence="5">Sulfatase N-terminal domain-containing protein</fullName>
    </recommendedName>
</protein>
<feature type="non-terminal residue" evidence="6">
    <location>
        <position position="452"/>
    </location>
</feature>
<dbReference type="SUPFAM" id="SSF53649">
    <property type="entry name" value="Alkaline phosphatase-like"/>
    <property type="match status" value="1"/>
</dbReference>
<gene>
    <name evidence="6" type="ORF">METZ01_LOCUS188495</name>
</gene>
<evidence type="ECO:0000256" key="4">
    <source>
        <dbReference type="ARBA" id="ARBA00023180"/>
    </source>
</evidence>
<sequence length="452" mass="51669">MRFLIVFLAIAGSALARPNILFIMSDDHASEAIGAYGSWLKKYCSTPTIDRLAAEGMRFTNVCCNNSICSPSRATILTGQYSHKNGVPSLNGAISENSPQVAAQLQKAGYQTGVFGKWHLTSQPKGFDTYKVTRGQGSWFDPVFFTKTGEWYGKKKKRERVPGEKHEGYCSDVYTDQALQWLKARDAKKPFCMMLHFKAPHHSYEYPERWKDYLKDTLIPEPSSLHEDVEKTSPLLKGVHTWHMVDKNGYFGRHENDKEPPMWPHDGSIRSKTSAAYQHMIHKYLRAVGAVDDNIKRVIDYLEKERIKDDTLIIYTSDQGYWLGQHGLYDKRLILEGSLKMPFIVRYPKEIKAGSVNEALCSNVDFAPTLLDMAGVNVPKAMQGFSLRPLLRGEKPANWRKGIWYAYWATGHYHWGVRTQEHKLIRFGGTSDYEFYDLKKDPFEMNNLAGQT</sequence>
<feature type="domain" description="Sulfatase N-terminal" evidence="5">
    <location>
        <begin position="18"/>
        <end position="376"/>
    </location>
</feature>
<keyword evidence="2" id="KW-0732">Signal</keyword>
<evidence type="ECO:0000259" key="5">
    <source>
        <dbReference type="Pfam" id="PF00884"/>
    </source>
</evidence>
<dbReference type="Gene3D" id="3.40.720.10">
    <property type="entry name" value="Alkaline Phosphatase, subunit A"/>
    <property type="match status" value="1"/>
</dbReference>
<evidence type="ECO:0000313" key="6">
    <source>
        <dbReference type="EMBL" id="SVB35641.1"/>
    </source>
</evidence>
<dbReference type="InterPro" id="IPR000917">
    <property type="entry name" value="Sulfatase_N"/>
</dbReference>
<dbReference type="EMBL" id="UINC01038519">
    <property type="protein sequence ID" value="SVB35641.1"/>
    <property type="molecule type" value="Genomic_DNA"/>
</dbReference>
<dbReference type="PANTHER" id="PTHR43108:SF6">
    <property type="entry name" value="N-SULPHOGLUCOSAMINE SULPHOHYDROLASE"/>
    <property type="match status" value="1"/>
</dbReference>
<proteinExistence type="inferred from homology"/>
<reference evidence="6" key="1">
    <citation type="submission" date="2018-05" db="EMBL/GenBank/DDBJ databases">
        <authorList>
            <person name="Lanie J.A."/>
            <person name="Ng W.-L."/>
            <person name="Kazmierczak K.M."/>
            <person name="Andrzejewski T.M."/>
            <person name="Davidsen T.M."/>
            <person name="Wayne K.J."/>
            <person name="Tettelin H."/>
            <person name="Glass J.I."/>
            <person name="Rusch D."/>
            <person name="Podicherti R."/>
            <person name="Tsui H.-C.T."/>
            <person name="Winkler M.E."/>
        </authorList>
    </citation>
    <scope>NUCLEOTIDE SEQUENCE</scope>
</reference>
<keyword evidence="4" id="KW-0325">Glycoprotein</keyword>
<dbReference type="InterPro" id="IPR024607">
    <property type="entry name" value="Sulfatase_CS"/>
</dbReference>
<dbReference type="InterPro" id="IPR017850">
    <property type="entry name" value="Alkaline_phosphatase_core_sf"/>
</dbReference>
<name>A0A382DD87_9ZZZZ</name>
<evidence type="ECO:0000256" key="2">
    <source>
        <dbReference type="ARBA" id="ARBA00022729"/>
    </source>
</evidence>
<keyword evidence="3" id="KW-0378">Hydrolase</keyword>